<dbReference type="EMBL" id="CP034346">
    <property type="protein sequence ID" value="AZS17736.1"/>
    <property type="molecule type" value="Genomic_DNA"/>
</dbReference>
<evidence type="ECO:0000313" key="5">
    <source>
        <dbReference type="Proteomes" id="UP000270678"/>
    </source>
</evidence>
<evidence type="ECO:0000313" key="4">
    <source>
        <dbReference type="EMBL" id="AZS17736.1"/>
    </source>
</evidence>
<evidence type="ECO:0008006" key="6">
    <source>
        <dbReference type="Google" id="ProtNLM"/>
    </source>
</evidence>
<feature type="domain" description="Right handed beta helix" evidence="3">
    <location>
        <begin position="318"/>
        <end position="448"/>
    </location>
</feature>
<dbReference type="SUPFAM" id="SSF51126">
    <property type="entry name" value="Pectin lyase-like"/>
    <property type="match status" value="2"/>
</dbReference>
<dbReference type="InterPro" id="IPR006626">
    <property type="entry name" value="PbH1"/>
</dbReference>
<gene>
    <name evidence="4" type="ORF">EI981_27095</name>
</gene>
<dbReference type="Proteomes" id="UP000270678">
    <property type="component" value="Chromosome"/>
</dbReference>
<dbReference type="RefSeq" id="WP_127003559.1">
    <property type="nucleotide sequence ID" value="NZ_CP034346.1"/>
</dbReference>
<dbReference type="Gene3D" id="2.160.20.10">
    <property type="entry name" value="Single-stranded right-handed beta-helix, Pectin lyase-like"/>
    <property type="match status" value="2"/>
</dbReference>
<dbReference type="KEGG" id="plut:EI981_27095"/>
<keyword evidence="1" id="KW-0732">Signal</keyword>
<dbReference type="InterPro" id="IPR024535">
    <property type="entry name" value="RHGA/B-epi-like_pectate_lyase"/>
</dbReference>
<evidence type="ECO:0000259" key="2">
    <source>
        <dbReference type="Pfam" id="PF12708"/>
    </source>
</evidence>
<protein>
    <recommendedName>
        <fullName evidence="6">Pectate lyase superfamily protein domain-containing protein</fullName>
    </recommendedName>
</protein>
<dbReference type="SMART" id="SM00710">
    <property type="entry name" value="PbH1"/>
    <property type="match status" value="10"/>
</dbReference>
<dbReference type="InterPro" id="IPR039448">
    <property type="entry name" value="Beta_helix"/>
</dbReference>
<dbReference type="OrthoDB" id="6502305at2"/>
<dbReference type="InterPro" id="IPR012334">
    <property type="entry name" value="Pectin_lyas_fold"/>
</dbReference>
<keyword evidence="5" id="KW-1185">Reference proteome</keyword>
<evidence type="ECO:0000259" key="3">
    <source>
        <dbReference type="Pfam" id="PF13229"/>
    </source>
</evidence>
<feature type="domain" description="Rhamnogalacturonase A/B/Epimerase-like pectate lyase" evidence="2">
    <location>
        <begin position="42"/>
        <end position="170"/>
    </location>
</feature>
<feature type="signal peptide" evidence="1">
    <location>
        <begin position="1"/>
        <end position="33"/>
    </location>
</feature>
<dbReference type="Pfam" id="PF12708">
    <property type="entry name" value="Pect-lyase_RHGA_epim"/>
    <property type="match status" value="1"/>
</dbReference>
<dbReference type="Pfam" id="PF13229">
    <property type="entry name" value="Beta_helix"/>
    <property type="match status" value="1"/>
</dbReference>
<dbReference type="AlphaFoldDB" id="A0A3Q9IGV7"/>
<sequence>MKGHEMKNSKSFIVLLIIMTFCYLIPASGSALAAEQTAPFTINVKDAGAKGDGIANDTEAFLSALETVADKPGGGKVLVPEGTYLIDLDEPLRVESHVQVIGKGRPVLKFTRLSSSASFGYEAFWITGQHIRIDGIHIDGNHKLIRGIGVHTGSKDVTITNSSIKNITQSDDPKLPQYNALISGILIYGNTERITIQQSTITGISAIHSDPIARGILVWSEPGQPFARNVKIINNIFSYITPREDADAIYFDKTPAGTSLSDSLIQGNRIHHVAKRGIKIAAPGVTVKDNHITNSYNGDNPYRFFPVRDPIPQDMFAAISVYASHVQVTNNTIDGVGSYYSAIEADMGSLTDIAIENNKISNGANTDLTDTNGIRLGSIRNFKIANNTISNMRSGIFSPISQSQSGIISNNTISNVEYGILFLAPTMSYTESKVQVKDNKIKANQDRILSLANLD</sequence>
<feature type="chain" id="PRO_5018547625" description="Pectate lyase superfamily protein domain-containing protein" evidence="1">
    <location>
        <begin position="34"/>
        <end position="455"/>
    </location>
</feature>
<dbReference type="InterPro" id="IPR011050">
    <property type="entry name" value="Pectin_lyase_fold/virulence"/>
</dbReference>
<organism evidence="4 5">
    <name type="scientific">Paenibacillus lutimineralis</name>
    <dbReference type="NCBI Taxonomy" id="2707005"/>
    <lineage>
        <taxon>Bacteria</taxon>
        <taxon>Bacillati</taxon>
        <taxon>Bacillota</taxon>
        <taxon>Bacilli</taxon>
        <taxon>Bacillales</taxon>
        <taxon>Paenibacillaceae</taxon>
        <taxon>Paenibacillus</taxon>
    </lineage>
</organism>
<name>A0A3Q9IGV7_9BACL</name>
<evidence type="ECO:0000256" key="1">
    <source>
        <dbReference type="SAM" id="SignalP"/>
    </source>
</evidence>
<reference evidence="5" key="1">
    <citation type="submission" date="2018-12" db="EMBL/GenBank/DDBJ databases">
        <title>Complete genome sequence of Paenibacillus sp. MBLB1234.</title>
        <authorList>
            <person name="Nam Y.-D."/>
            <person name="Kang J."/>
            <person name="Chung W.-H."/>
            <person name="Park Y.S."/>
        </authorList>
    </citation>
    <scope>NUCLEOTIDE SEQUENCE [LARGE SCALE GENOMIC DNA]</scope>
    <source>
        <strain evidence="5">MBLB1234</strain>
    </source>
</reference>
<proteinExistence type="predicted"/>
<accession>A0A3Q9IGV7</accession>